<organism evidence="3 4">
    <name type="scientific">Sabulicella glaciei</name>
    <dbReference type="NCBI Taxonomy" id="2984948"/>
    <lineage>
        <taxon>Bacteria</taxon>
        <taxon>Pseudomonadati</taxon>
        <taxon>Pseudomonadota</taxon>
        <taxon>Alphaproteobacteria</taxon>
        <taxon>Acetobacterales</taxon>
        <taxon>Acetobacteraceae</taxon>
        <taxon>Sabulicella</taxon>
    </lineage>
</organism>
<dbReference type="Gene3D" id="3.30.390.10">
    <property type="entry name" value="Enolase-like, N-terminal domain"/>
    <property type="match status" value="1"/>
</dbReference>
<protein>
    <submittedName>
        <fullName evidence="3">Mandelate racemase/muconate lactonizing enzyme family protein</fullName>
    </submittedName>
</protein>
<feature type="domain" description="Mandelate racemase/muconate lactonizing enzyme C-terminal" evidence="2">
    <location>
        <begin position="130"/>
        <end position="237"/>
    </location>
</feature>
<dbReference type="InterPro" id="IPR036849">
    <property type="entry name" value="Enolase-like_C_sf"/>
</dbReference>
<dbReference type="InterPro" id="IPR013341">
    <property type="entry name" value="Mandelate_racemase_N_dom"/>
</dbReference>
<reference evidence="3 4" key="1">
    <citation type="submission" date="2022-10" db="EMBL/GenBank/DDBJ databases">
        <title>Roseococcus glaciei nov., sp. nov., isolated from glacier.</title>
        <authorList>
            <person name="Liu Q."/>
            <person name="Xin Y.-H."/>
        </authorList>
    </citation>
    <scope>NUCLEOTIDE SEQUENCE [LARGE SCALE GENOMIC DNA]</scope>
    <source>
        <strain evidence="3 4">MDT2-1-1</strain>
    </source>
</reference>
<dbReference type="Proteomes" id="UP001526430">
    <property type="component" value="Unassembled WGS sequence"/>
</dbReference>
<evidence type="ECO:0000313" key="3">
    <source>
        <dbReference type="EMBL" id="MCW8085677.1"/>
    </source>
</evidence>
<dbReference type="Pfam" id="PF13378">
    <property type="entry name" value="MR_MLE_C"/>
    <property type="match status" value="1"/>
</dbReference>
<accession>A0ABT3NU34</accession>
<evidence type="ECO:0000256" key="1">
    <source>
        <dbReference type="ARBA" id="ARBA00023239"/>
    </source>
</evidence>
<name>A0ABT3NU34_9PROT</name>
<dbReference type="SFLD" id="SFLDG00179">
    <property type="entry name" value="mandelate_racemase"/>
    <property type="match status" value="1"/>
</dbReference>
<dbReference type="EMBL" id="JAPFQI010000004">
    <property type="protein sequence ID" value="MCW8085677.1"/>
    <property type="molecule type" value="Genomic_DNA"/>
</dbReference>
<comment type="caution">
    <text evidence="3">The sequence shown here is derived from an EMBL/GenBank/DDBJ whole genome shotgun (WGS) entry which is preliminary data.</text>
</comment>
<dbReference type="InterPro" id="IPR029017">
    <property type="entry name" value="Enolase-like_N"/>
</dbReference>
<dbReference type="Pfam" id="PF02746">
    <property type="entry name" value="MR_MLE_N"/>
    <property type="match status" value="1"/>
</dbReference>
<keyword evidence="1" id="KW-0456">Lyase</keyword>
<sequence length="383" mass="41026">MRIASVEFLGVNVTPKTNWCFLLVRTEDGRTGIGECTLSGQEALLEAEVVRLAPAPLGADARDRNRLARLLPHAPGGLVAHTVLSALEQALWDLAGQDAGQSLHRMLGGALRPTVTLYANINRGANPRTPEGFAAAAQRAVADGFRAVKLAPFEPLVWEDASDPAQRAAYAEGIARIAAVRDAVGPGVEVMVDAHWRFSPGGAAALIRDLAPLGLFWLECPVAEANHAEIRRLRSMANERGMRLAGAETLAGLAAYRPLVEMGCYDVLMPDVKHAGGHEEIRRIAALAQSAGVEVAPHNPTGPICHAHSVHLCATLPNFLLLEVQFGETERFFTLVEGEELRFPGGVAPLPASPGLGIRLREEEARAAPWVVMAQPWLDPRLG</sequence>
<dbReference type="SUPFAM" id="SSF51604">
    <property type="entry name" value="Enolase C-terminal domain-like"/>
    <property type="match status" value="1"/>
</dbReference>
<dbReference type="InterPro" id="IPR029065">
    <property type="entry name" value="Enolase_C-like"/>
</dbReference>
<dbReference type="CDD" id="cd03316">
    <property type="entry name" value="MR_like"/>
    <property type="match status" value="1"/>
</dbReference>
<evidence type="ECO:0000313" key="4">
    <source>
        <dbReference type="Proteomes" id="UP001526430"/>
    </source>
</evidence>
<keyword evidence="4" id="KW-1185">Reference proteome</keyword>
<gene>
    <name evidence="3" type="ORF">OF850_08575</name>
</gene>
<dbReference type="InterPro" id="IPR034593">
    <property type="entry name" value="DgoD-like"/>
</dbReference>
<dbReference type="PANTHER" id="PTHR48080:SF2">
    <property type="entry name" value="D-GALACTONATE DEHYDRATASE"/>
    <property type="match status" value="1"/>
</dbReference>
<dbReference type="PANTHER" id="PTHR48080">
    <property type="entry name" value="D-GALACTONATE DEHYDRATASE-RELATED"/>
    <property type="match status" value="1"/>
</dbReference>
<proteinExistence type="predicted"/>
<dbReference type="SFLD" id="SFLDS00001">
    <property type="entry name" value="Enolase"/>
    <property type="match status" value="1"/>
</dbReference>
<dbReference type="Gene3D" id="3.20.20.120">
    <property type="entry name" value="Enolase-like C-terminal domain"/>
    <property type="match status" value="1"/>
</dbReference>
<dbReference type="SUPFAM" id="SSF54826">
    <property type="entry name" value="Enolase N-terminal domain-like"/>
    <property type="match status" value="1"/>
</dbReference>
<dbReference type="InterPro" id="IPR013342">
    <property type="entry name" value="Mandelate_racemase_C"/>
</dbReference>
<dbReference type="SMART" id="SM00922">
    <property type="entry name" value="MR_MLE"/>
    <property type="match status" value="1"/>
</dbReference>
<dbReference type="RefSeq" id="WP_301589612.1">
    <property type="nucleotide sequence ID" value="NZ_JAPFQI010000004.1"/>
</dbReference>
<evidence type="ECO:0000259" key="2">
    <source>
        <dbReference type="SMART" id="SM00922"/>
    </source>
</evidence>